<dbReference type="PRINTS" id="PR00475">
    <property type="entry name" value="HEXOKINASE"/>
</dbReference>
<keyword evidence="7" id="KW-1185">Reference proteome</keyword>
<dbReference type="InterPro" id="IPR018485">
    <property type="entry name" value="FGGY_C"/>
</dbReference>
<dbReference type="Pfam" id="PF00370">
    <property type="entry name" value="FGGY_N"/>
    <property type="match status" value="1"/>
</dbReference>
<dbReference type="Proteomes" id="UP000008466">
    <property type="component" value="Chromosome"/>
</dbReference>
<dbReference type="STRING" id="158189.SpiBuddy_2490"/>
<dbReference type="GO" id="GO:0016301">
    <property type="term" value="F:kinase activity"/>
    <property type="evidence" value="ECO:0007669"/>
    <property type="project" value="UniProtKB-KW"/>
</dbReference>
<dbReference type="PANTHER" id="PTHR43095:SF5">
    <property type="entry name" value="XYLULOSE KINASE"/>
    <property type="match status" value="1"/>
</dbReference>
<evidence type="ECO:0000313" key="7">
    <source>
        <dbReference type="Proteomes" id="UP000008466"/>
    </source>
</evidence>
<dbReference type="InterPro" id="IPR050406">
    <property type="entry name" value="FGGY_Carb_Kinase"/>
</dbReference>
<dbReference type="KEGG" id="sbu:SpiBuddy_2490"/>
<gene>
    <name evidence="6" type="ordered locus">SpiBuddy_2490</name>
</gene>
<dbReference type="GO" id="GO:0005975">
    <property type="term" value="P:carbohydrate metabolic process"/>
    <property type="evidence" value="ECO:0007669"/>
    <property type="project" value="InterPro"/>
</dbReference>
<dbReference type="EMBL" id="CP002541">
    <property type="protein sequence ID" value="ADY14303.1"/>
    <property type="molecule type" value="Genomic_DNA"/>
</dbReference>
<feature type="domain" description="Carbohydrate kinase FGGY C-terminal" evidence="5">
    <location>
        <begin position="274"/>
        <end position="465"/>
    </location>
</feature>
<dbReference type="HOGENOM" id="CLU_021676_3_1_12"/>
<name>F0RRP4_SPHGB</name>
<dbReference type="PANTHER" id="PTHR43095">
    <property type="entry name" value="SUGAR KINASE"/>
    <property type="match status" value="1"/>
</dbReference>
<comment type="similarity">
    <text evidence="1">Belongs to the FGGY kinase family.</text>
</comment>
<evidence type="ECO:0000259" key="5">
    <source>
        <dbReference type="Pfam" id="PF02782"/>
    </source>
</evidence>
<dbReference type="AlphaFoldDB" id="F0RRP4"/>
<evidence type="ECO:0000256" key="1">
    <source>
        <dbReference type="ARBA" id="ARBA00009156"/>
    </source>
</evidence>
<evidence type="ECO:0000313" key="6">
    <source>
        <dbReference type="EMBL" id="ADY14303.1"/>
    </source>
</evidence>
<dbReference type="InterPro" id="IPR018484">
    <property type="entry name" value="FGGY_N"/>
</dbReference>
<dbReference type="eggNOG" id="COG1070">
    <property type="taxonomic scope" value="Bacteria"/>
</dbReference>
<keyword evidence="2" id="KW-0808">Transferase</keyword>
<sequence length="484" mass="52021">MQINMQINMQSIYSLFLWFQVTYTTLTNEGCSMGRVHVGLDIGTTNISMVVLDLNGGTLLPARSIPNVQLQTGESYAYAQDPHAIESAVRTLLLQVKEPIGSLCVTGQVHGIVYYDASGIAVSPLYTWLDRRAMEQVDGMDSQQLLFEKTGVHLPCGYGLLAHYANRRLKNVPAEAVGFCGILEYITSRLVGKTIDKSDPSCLGPFGAFDPVSSRFNDRVIEEVFGLKESRFLDACSPFELAGYTPEGIPVAFPVGDNQAGFFGMVSDWPHSALVSMGTSGQISLFSTSPVCPASMELRPFLGEGYLHVGATLTAGKAYETLHHCIASIISSAGMKISDEAVFELMKKEGKSHGIPGSLAVDTRFNGSRKEPNARGSVSSIQLDNLTLGNLVVGTIDGIVDELYQFSVEASEVFLAMERIIATGSSVRKNFLFQEALDRKFKLPTSIAQVDDGAGLGAALIGAVAVGALSKQEAKSFVGSMLRA</sequence>
<dbReference type="CDD" id="cd07777">
    <property type="entry name" value="ASKHA_NBD_FGGY_SHK"/>
    <property type="match status" value="1"/>
</dbReference>
<feature type="domain" description="Carbohydrate kinase FGGY N-terminal" evidence="4">
    <location>
        <begin position="37"/>
        <end position="233"/>
    </location>
</feature>
<organism evidence="6 7">
    <name type="scientific">Sphaerochaeta globosa (strain ATCC BAA-1886 / DSM 22777 / Buddy)</name>
    <name type="common">Spirochaeta sp. (strain Buddy)</name>
    <dbReference type="NCBI Taxonomy" id="158189"/>
    <lineage>
        <taxon>Bacteria</taxon>
        <taxon>Pseudomonadati</taxon>
        <taxon>Spirochaetota</taxon>
        <taxon>Spirochaetia</taxon>
        <taxon>Spirochaetales</taxon>
        <taxon>Sphaerochaetaceae</taxon>
        <taxon>Sphaerochaeta</taxon>
    </lineage>
</organism>
<dbReference type="OrthoDB" id="8434698at2"/>
<accession>F0RRP4</accession>
<evidence type="ECO:0000256" key="3">
    <source>
        <dbReference type="ARBA" id="ARBA00022777"/>
    </source>
</evidence>
<dbReference type="InterPro" id="IPR043129">
    <property type="entry name" value="ATPase_NBD"/>
</dbReference>
<evidence type="ECO:0000256" key="2">
    <source>
        <dbReference type="ARBA" id="ARBA00022679"/>
    </source>
</evidence>
<dbReference type="SUPFAM" id="SSF53067">
    <property type="entry name" value="Actin-like ATPase domain"/>
    <property type="match status" value="2"/>
</dbReference>
<dbReference type="Gene3D" id="3.30.420.40">
    <property type="match status" value="2"/>
</dbReference>
<keyword evidence="3 6" id="KW-0418">Kinase</keyword>
<proteinExistence type="inferred from homology"/>
<protein>
    <submittedName>
        <fullName evidence="6">Carbohydrate kinase, FGGY</fullName>
    </submittedName>
</protein>
<dbReference type="Pfam" id="PF02782">
    <property type="entry name" value="FGGY_C"/>
    <property type="match status" value="1"/>
</dbReference>
<reference evidence="7" key="1">
    <citation type="submission" date="2011-02" db="EMBL/GenBank/DDBJ databases">
        <title>Complete sequence of Spirochaeta sp. Buddy.</title>
        <authorList>
            <person name="Lucas S."/>
            <person name="Copeland A."/>
            <person name="Lapidus A."/>
            <person name="Cheng J.-F."/>
            <person name="Goodwin L."/>
            <person name="Pitluck S."/>
            <person name="Zeytun A."/>
            <person name="Detter J.C."/>
            <person name="Han C."/>
            <person name="Tapia R."/>
            <person name="Land M."/>
            <person name="Hauser L."/>
            <person name="Kyrpides N."/>
            <person name="Ivanova N."/>
            <person name="Mikhailova N."/>
            <person name="Pagani I."/>
            <person name="Ritalahti K.M."/>
            <person name="Loeffler F.E."/>
            <person name="Woyke T."/>
        </authorList>
    </citation>
    <scope>NUCLEOTIDE SEQUENCE [LARGE SCALE GENOMIC DNA]</scope>
    <source>
        <strain evidence="7">ATCC BAA-1886 / DSM 22777 / Buddy</strain>
    </source>
</reference>
<evidence type="ECO:0000259" key="4">
    <source>
        <dbReference type="Pfam" id="PF00370"/>
    </source>
</evidence>